<dbReference type="Proteomes" id="UP000263273">
    <property type="component" value="Unassembled WGS sequence"/>
</dbReference>
<dbReference type="RefSeq" id="WP_061215265.1">
    <property type="nucleotide sequence ID" value="NZ_DCDX01000003.1"/>
</dbReference>
<dbReference type="InterPro" id="IPR051461">
    <property type="entry name" value="UPF0750_membrane"/>
</dbReference>
<dbReference type="Pfam" id="PF10035">
    <property type="entry name" value="DUF2179"/>
    <property type="match status" value="1"/>
</dbReference>
<evidence type="ECO:0000256" key="1">
    <source>
        <dbReference type="ARBA" id="ARBA00004651"/>
    </source>
</evidence>
<dbReference type="InterPro" id="IPR019264">
    <property type="entry name" value="DUF2179"/>
</dbReference>
<evidence type="ECO:0000256" key="5">
    <source>
        <dbReference type="ARBA" id="ARBA00023136"/>
    </source>
</evidence>
<reference evidence="8 9" key="1">
    <citation type="journal article" date="2018" name="Nat. Biotechnol.">
        <title>A standardized bacterial taxonomy based on genome phylogeny substantially revises the tree of life.</title>
        <authorList>
            <person name="Parks D.H."/>
            <person name="Chuvochina M."/>
            <person name="Waite D.W."/>
            <person name="Rinke C."/>
            <person name="Skarshewski A."/>
            <person name="Chaumeil P.A."/>
            <person name="Hugenholtz P."/>
        </authorList>
    </citation>
    <scope>NUCLEOTIDE SEQUENCE [LARGE SCALE GENOMIC DNA]</scope>
    <source>
        <strain evidence="8">UBA10948</strain>
    </source>
</reference>
<dbReference type="Pfam" id="PF02588">
    <property type="entry name" value="YitT_membrane"/>
    <property type="match status" value="1"/>
</dbReference>
<dbReference type="STRING" id="378794.GCA_001570625_02873"/>
<evidence type="ECO:0000313" key="9">
    <source>
        <dbReference type="Proteomes" id="UP000263273"/>
    </source>
</evidence>
<evidence type="ECO:0000256" key="3">
    <source>
        <dbReference type="ARBA" id="ARBA00022692"/>
    </source>
</evidence>
<proteinExistence type="predicted"/>
<keyword evidence="3 6" id="KW-0812">Transmembrane</keyword>
<dbReference type="Gene3D" id="3.30.70.120">
    <property type="match status" value="1"/>
</dbReference>
<organism evidence="8 9">
    <name type="scientific">Syntrophomonas wolfei</name>
    <dbReference type="NCBI Taxonomy" id="863"/>
    <lineage>
        <taxon>Bacteria</taxon>
        <taxon>Bacillati</taxon>
        <taxon>Bacillota</taxon>
        <taxon>Clostridia</taxon>
        <taxon>Eubacteriales</taxon>
        <taxon>Syntrophomonadaceae</taxon>
        <taxon>Syntrophomonas</taxon>
    </lineage>
</organism>
<name>A0A354YW29_9FIRM</name>
<dbReference type="PANTHER" id="PTHR33545">
    <property type="entry name" value="UPF0750 MEMBRANE PROTEIN YITT-RELATED"/>
    <property type="match status" value="1"/>
</dbReference>
<dbReference type="PANTHER" id="PTHR33545:SF9">
    <property type="entry name" value="UPF0750 MEMBRANE PROTEIN YITE"/>
    <property type="match status" value="1"/>
</dbReference>
<evidence type="ECO:0000259" key="7">
    <source>
        <dbReference type="Pfam" id="PF10035"/>
    </source>
</evidence>
<feature type="domain" description="DUF2179" evidence="7">
    <location>
        <begin position="231"/>
        <end position="285"/>
    </location>
</feature>
<comment type="subcellular location">
    <subcellularLocation>
        <location evidence="1">Cell membrane</location>
        <topology evidence="1">Multi-pass membrane protein</topology>
    </subcellularLocation>
</comment>
<feature type="transmembrane region" description="Helical" evidence="6">
    <location>
        <begin position="26"/>
        <end position="46"/>
    </location>
</feature>
<comment type="caution">
    <text evidence="8">The sequence shown here is derived from an EMBL/GenBank/DDBJ whole genome shotgun (WGS) entry which is preliminary data.</text>
</comment>
<dbReference type="CDD" id="cd16380">
    <property type="entry name" value="YitT_C"/>
    <property type="match status" value="1"/>
</dbReference>
<dbReference type="InterPro" id="IPR003740">
    <property type="entry name" value="YitT"/>
</dbReference>
<keyword evidence="2" id="KW-1003">Cell membrane</keyword>
<evidence type="ECO:0000313" key="8">
    <source>
        <dbReference type="EMBL" id="HBK52901.1"/>
    </source>
</evidence>
<dbReference type="EMBL" id="DNZF01000063">
    <property type="protein sequence ID" value="HBK52901.1"/>
    <property type="molecule type" value="Genomic_DNA"/>
</dbReference>
<keyword evidence="5 6" id="KW-0472">Membrane</keyword>
<feature type="transmembrane region" description="Helical" evidence="6">
    <location>
        <begin position="156"/>
        <end position="177"/>
    </location>
</feature>
<protein>
    <submittedName>
        <fullName evidence="8">YitT family protein</fullName>
    </submittedName>
</protein>
<dbReference type="AlphaFoldDB" id="A0A354YW29"/>
<gene>
    <name evidence="8" type="ORF">DDZ44_03040</name>
</gene>
<evidence type="ECO:0000256" key="2">
    <source>
        <dbReference type="ARBA" id="ARBA00022475"/>
    </source>
</evidence>
<feature type="transmembrane region" description="Helical" evidence="6">
    <location>
        <begin position="118"/>
        <end position="136"/>
    </location>
</feature>
<dbReference type="GO" id="GO:0005886">
    <property type="term" value="C:plasma membrane"/>
    <property type="evidence" value="ECO:0007669"/>
    <property type="project" value="UniProtKB-SubCell"/>
</dbReference>
<dbReference type="InterPro" id="IPR015867">
    <property type="entry name" value="N-reg_PII/ATP_PRibTrfase_C"/>
</dbReference>
<evidence type="ECO:0000256" key="6">
    <source>
        <dbReference type="SAM" id="Phobius"/>
    </source>
</evidence>
<dbReference type="PIRSF" id="PIRSF006483">
    <property type="entry name" value="Membrane_protein_YitT"/>
    <property type="match status" value="1"/>
</dbReference>
<keyword evidence="4 6" id="KW-1133">Transmembrane helix</keyword>
<feature type="transmembrane region" description="Helical" evidence="6">
    <location>
        <begin position="89"/>
        <end position="106"/>
    </location>
</feature>
<sequence length="295" mass="32330">MIANKFSSKTERQTEEPVTLKDIGGILLGCFILAAAIQGILIPAQLLTGGVTGIAIILNYLTSLELWLWYMLLNIPIFIAGYRLVSHRFAIYSLIGTFALTAFLAWLKPFNLGIEETILAAIFGGAMGGIGTGIIFHSKGSSGGLDIIAVIIKRYWGYNIGQTFFAANLLVISLFLLLSSLELALFSVIGIFVSSRMVDLVESGLNVSRTAMIISKQHEEIVYGILHNLQRGCTYLSGTGAYSSKEEKIIMTTVGKTQLPRLKEIVFQIDSQAFLIINETIEVFGKGFKRSGREY</sequence>
<evidence type="ECO:0000256" key="4">
    <source>
        <dbReference type="ARBA" id="ARBA00022989"/>
    </source>
</evidence>
<accession>A0A354YW29</accession>